<gene>
    <name evidence="2" type="ordered locus">MA_2230</name>
</gene>
<dbReference type="EMBL" id="AE010299">
    <property type="protein sequence ID" value="AAM05625.1"/>
    <property type="molecule type" value="Genomic_DNA"/>
</dbReference>
<protein>
    <submittedName>
        <fullName evidence="2">Uncharacterized protein</fullName>
    </submittedName>
</protein>
<name>Q8TNQ3_METAC</name>
<evidence type="ECO:0000256" key="1">
    <source>
        <dbReference type="SAM" id="MobiDB-lite"/>
    </source>
</evidence>
<dbReference type="InParanoid" id="Q8TNQ3"/>
<dbReference type="Proteomes" id="UP000002487">
    <property type="component" value="Chromosome"/>
</dbReference>
<organism evidence="2 3">
    <name type="scientific">Methanosarcina acetivorans (strain ATCC 35395 / DSM 2834 / JCM 12185 / C2A)</name>
    <dbReference type="NCBI Taxonomy" id="188937"/>
    <lineage>
        <taxon>Archaea</taxon>
        <taxon>Methanobacteriati</taxon>
        <taxon>Methanobacteriota</taxon>
        <taxon>Stenosarchaea group</taxon>
        <taxon>Methanomicrobia</taxon>
        <taxon>Methanosarcinales</taxon>
        <taxon>Methanosarcinaceae</taxon>
        <taxon>Methanosarcina</taxon>
    </lineage>
</organism>
<proteinExistence type="predicted"/>
<accession>Q8TNQ3</accession>
<reference evidence="2 3" key="1">
    <citation type="journal article" date="2002" name="Genome Res.">
        <title>The genome of Methanosarcina acetivorans reveals extensive metabolic and physiological diversity.</title>
        <authorList>
            <person name="Galagan J.E."/>
            <person name="Nusbaum C."/>
            <person name="Roy A."/>
            <person name="Endrizzi M.G."/>
            <person name="Macdonald P."/>
            <person name="FitzHugh W."/>
            <person name="Calvo S."/>
            <person name="Engels R."/>
            <person name="Smirnov S."/>
            <person name="Atnoor D."/>
            <person name="Brown A."/>
            <person name="Allen N."/>
            <person name="Naylor J."/>
            <person name="Stange-Thomann N."/>
            <person name="DeArellano K."/>
            <person name="Johnson R."/>
            <person name="Linton L."/>
            <person name="McEwan P."/>
            <person name="McKernan K."/>
            <person name="Talamas J."/>
            <person name="Tirrell A."/>
            <person name="Ye W."/>
            <person name="Zimmer A."/>
            <person name="Barber R.D."/>
            <person name="Cann I."/>
            <person name="Graham D.E."/>
            <person name="Grahame D.A."/>
            <person name="Guss A."/>
            <person name="Hedderich R."/>
            <person name="Ingram-Smith C."/>
            <person name="Kuettner C.H."/>
            <person name="Krzycki J.A."/>
            <person name="Leigh J.A."/>
            <person name="Li W."/>
            <person name="Liu J."/>
            <person name="Mukhopadhyay B."/>
            <person name="Reeve J.N."/>
            <person name="Smith K."/>
            <person name="Springer T.A."/>
            <person name="Umayam L.A."/>
            <person name="White O."/>
            <person name="White R.H."/>
            <person name="de Macario E.C."/>
            <person name="Ferry J.G."/>
            <person name="Jarrell K.F."/>
            <person name="Jing H."/>
            <person name="Macario A.J.L."/>
            <person name="Paulsen I."/>
            <person name="Pritchett M."/>
            <person name="Sowers K.R."/>
            <person name="Swanson R.V."/>
            <person name="Zinder S.H."/>
            <person name="Lander E."/>
            <person name="Metcalf W.W."/>
            <person name="Birren B."/>
        </authorList>
    </citation>
    <scope>NUCLEOTIDE SEQUENCE [LARGE SCALE GENOMIC DNA]</scope>
    <source>
        <strain evidence="3">ATCC 35395 / DSM 2834 / JCM 12185 / C2A</strain>
    </source>
</reference>
<keyword evidence="3" id="KW-1185">Reference proteome</keyword>
<evidence type="ECO:0000313" key="2">
    <source>
        <dbReference type="EMBL" id="AAM05625.1"/>
    </source>
</evidence>
<dbReference type="AlphaFoldDB" id="Q8TNQ3"/>
<dbReference type="HOGENOM" id="CLU_2140183_0_0_2"/>
<dbReference type="KEGG" id="mac:MA_2230"/>
<dbReference type="EnsemblBacteria" id="AAM05625">
    <property type="protein sequence ID" value="AAM05625"/>
    <property type="gene ID" value="MA_2230"/>
</dbReference>
<feature type="region of interest" description="Disordered" evidence="1">
    <location>
        <begin position="1"/>
        <end position="20"/>
    </location>
</feature>
<evidence type="ECO:0000313" key="3">
    <source>
        <dbReference type="Proteomes" id="UP000002487"/>
    </source>
</evidence>
<sequence length="112" mass="11903">MFQNLQGPGARESPSPGLQDDCCSWVEGLPPDPDLEVLDCSCKEEFLPGPGSFFGRLFSGKYPGPGLQDTGARESPSPGSLSAVGMEALLEIPGLQLQGRISPRARKAFLQI</sequence>